<dbReference type="EC" id="2.7.7.42" evidence="9"/>
<dbReference type="PANTHER" id="PTHR30621:SF0">
    <property type="entry name" value="BIFUNCTIONAL GLUTAMINE SYNTHETASE ADENYLYLTRANSFERASE_ADENYLYL-REMOVING ENZYME"/>
    <property type="match status" value="1"/>
</dbReference>
<dbReference type="EMBL" id="JBFNXR010000021">
    <property type="protein sequence ID" value="MEW9854778.1"/>
    <property type="molecule type" value="Genomic_DNA"/>
</dbReference>
<dbReference type="NCBIfam" id="NF008292">
    <property type="entry name" value="PRK11072.1"/>
    <property type="match status" value="1"/>
</dbReference>
<dbReference type="SUPFAM" id="SSF81593">
    <property type="entry name" value="Nucleotidyltransferase substrate binding subunit/domain"/>
    <property type="match status" value="2"/>
</dbReference>
<dbReference type="InterPro" id="IPR005190">
    <property type="entry name" value="GlnE_rpt_dom"/>
</dbReference>
<feature type="domain" description="Glutamate-ammonia ligase adenylyltransferase repeated" evidence="7">
    <location>
        <begin position="511"/>
        <end position="753"/>
    </location>
</feature>
<dbReference type="Pfam" id="PF03710">
    <property type="entry name" value="GlnE"/>
    <property type="match status" value="2"/>
</dbReference>
<dbReference type="Gene3D" id="1.20.120.330">
    <property type="entry name" value="Nucleotidyltransferases domain 2"/>
    <property type="match status" value="2"/>
</dbReference>
<evidence type="ECO:0000256" key="3">
    <source>
        <dbReference type="ARBA" id="ARBA00022741"/>
    </source>
</evidence>
<organism evidence="9 10">
    <name type="scientific">Novosphingobium rhizovicinum</name>
    <dbReference type="NCBI Taxonomy" id="3228928"/>
    <lineage>
        <taxon>Bacteria</taxon>
        <taxon>Pseudomonadati</taxon>
        <taxon>Pseudomonadota</taxon>
        <taxon>Alphaproteobacteria</taxon>
        <taxon>Sphingomonadales</taxon>
        <taxon>Sphingomonadaceae</taxon>
        <taxon>Novosphingobium</taxon>
    </lineage>
</organism>
<keyword evidence="1 9" id="KW-0808">Transferase</keyword>
<dbReference type="SUPFAM" id="SSF81301">
    <property type="entry name" value="Nucleotidyltransferase"/>
    <property type="match status" value="2"/>
</dbReference>
<dbReference type="GO" id="GO:0016874">
    <property type="term" value="F:ligase activity"/>
    <property type="evidence" value="ECO:0007669"/>
    <property type="project" value="UniProtKB-KW"/>
</dbReference>
<evidence type="ECO:0000256" key="1">
    <source>
        <dbReference type="ARBA" id="ARBA00022679"/>
    </source>
</evidence>
<keyword evidence="10" id="KW-1185">Reference proteome</keyword>
<keyword evidence="4" id="KW-0067">ATP-binding</keyword>
<dbReference type="InterPro" id="IPR043519">
    <property type="entry name" value="NT_sf"/>
</dbReference>
<evidence type="ECO:0000259" key="7">
    <source>
        <dbReference type="Pfam" id="PF03710"/>
    </source>
</evidence>
<protein>
    <submittedName>
        <fullName evidence="9">Bifunctional [glutamate--ammonia ligase]-adenylyl-L-tyrosine phosphorylase/[glutamate--ammonia-ligase] adenylyltransferase</fullName>
        <ecNumber evidence="9">2.7.7.42</ecNumber>
        <ecNumber evidence="9">2.7.7.89</ecNumber>
    </submittedName>
</protein>
<dbReference type="GO" id="GO:0047388">
    <property type="term" value="F:[glutamine synthetase]-adenylyl-L-tyrosine phosphorylase activity"/>
    <property type="evidence" value="ECO:0007669"/>
    <property type="project" value="UniProtKB-EC"/>
</dbReference>
<feature type="domain" description="PII-uridylyltransferase/Glutamine-synthetase adenylyltransferase" evidence="8">
    <location>
        <begin position="268"/>
        <end position="406"/>
    </location>
</feature>
<feature type="domain" description="PII-uridylyltransferase/Glutamine-synthetase adenylyltransferase" evidence="8">
    <location>
        <begin position="785"/>
        <end position="852"/>
    </location>
</feature>
<evidence type="ECO:0000313" key="9">
    <source>
        <dbReference type="EMBL" id="MEW9854778.1"/>
    </source>
</evidence>
<keyword evidence="3" id="KW-0547">Nucleotide-binding</keyword>
<evidence type="ECO:0000256" key="2">
    <source>
        <dbReference type="ARBA" id="ARBA00022695"/>
    </source>
</evidence>
<dbReference type="Gene3D" id="1.20.120.1510">
    <property type="match status" value="1"/>
</dbReference>
<gene>
    <name evidence="9" type="primary">glnE</name>
    <name evidence="9" type="ORF">ABUH87_06255</name>
</gene>
<sequence>MRSSTLSSPDWTGALSRARAHSPYLSRALDRLPELGELLAAGDAAGALAWARAAGTGAPDVGSALRREKQALALALGIGDLAGAFPLLQVTGALSDFADRALHEAIIAGIRRRAPDFDPASQPAGFLALTLGKHGARELNYSSDIDPILLYDPMLLPRRERDEPGEAAERVARAVVETLSTVNAEGYVFRVDLRLRPASEVSPLAISIDAALTHYETSALSWERAAFIRARACAGDIDAGCNFLTAIRPFVWRRSLDFGAVAEIGRLTAQIRASTRRKPEAGPGFDLKKGRGGIREIEFYAQVHQLIHGGRNPALRLRGTRATLDALADAGLIPAEEAHVLGESYDRLRVIEHRLQMVSDQQTHALPPTVEALDNVAQLDGLPDGATLVKEVAAITARVGALYDSLIPTDTTSESEANSEALSETIARLGLPNAEAMVERIESWTSGRMRALRSDAAQTAFEAIRTDLLVAVANSPEPERALSRWEQLLGNLPSAINLFHLLEARPGLTVRLARILSLAAPLADVLARRADLLDPLIDASALELPGDVNTLVRQLSRFETDDDYERILDTVRRKVGEWRFALGVQLIEGTSDPIAIGAALARIAEAATCVLTDATLADFRKTHGRIPDSEFVILALGRFGGGVLTHASDLDVVYLFTGDFAAESDGRRPVGATLYYNRLGQRVTAALSAPTAEGALFEVDTRLRPSGTQGPPAASLDSFERYQRESAWTWEHMALARSRAVYGTQAARARIEETIQAILGSPRDPQKLRADVLEMRATMATHKPAQGPLDVKLARGGLVDLEFIVHYLQLRHGVGLHADLGQAVSALAEAGLVSSELAEAQIALTRFLVAARLLAPDSQVPSEASREALARACTCTEWSQVIAGLKRARAIVSDAWKAAFGIELEIAE</sequence>
<dbReference type="InterPro" id="IPR013546">
    <property type="entry name" value="PII_UdlTrfase/GS_AdlTrfase"/>
</dbReference>
<dbReference type="GO" id="GO:0008882">
    <property type="term" value="F:[glutamate-ammonia-ligase] adenylyltransferase activity"/>
    <property type="evidence" value="ECO:0007669"/>
    <property type="project" value="UniProtKB-EC"/>
</dbReference>
<proteinExistence type="predicted"/>
<evidence type="ECO:0000256" key="5">
    <source>
        <dbReference type="ARBA" id="ARBA00022842"/>
    </source>
</evidence>
<dbReference type="RefSeq" id="WP_367771298.1">
    <property type="nucleotide sequence ID" value="NZ_JBFNXR010000021.1"/>
</dbReference>
<evidence type="ECO:0000313" key="10">
    <source>
        <dbReference type="Proteomes" id="UP001556118"/>
    </source>
</evidence>
<keyword evidence="2 9" id="KW-0548">Nucleotidyltransferase</keyword>
<feature type="domain" description="Glutamate-ammonia ligase adenylyltransferase repeated" evidence="7">
    <location>
        <begin position="57"/>
        <end position="244"/>
    </location>
</feature>
<dbReference type="CDD" id="cd05401">
    <property type="entry name" value="NT_GlnE_GlnD_like"/>
    <property type="match status" value="2"/>
</dbReference>
<evidence type="ECO:0000259" key="8">
    <source>
        <dbReference type="Pfam" id="PF08335"/>
    </source>
</evidence>
<dbReference type="Gene3D" id="3.30.460.10">
    <property type="entry name" value="Beta Polymerase, domain 2"/>
    <property type="match status" value="2"/>
</dbReference>
<reference evidence="9 10" key="1">
    <citation type="submission" date="2024-06" db="EMBL/GenBank/DDBJ databases">
        <title>Novosphingobium rhizovicinus M1R2S20.</title>
        <authorList>
            <person name="Sun J.-Q."/>
        </authorList>
    </citation>
    <scope>NUCLEOTIDE SEQUENCE [LARGE SCALE GENOMIC DNA]</scope>
    <source>
        <strain evidence="9 10">M1R2S20</strain>
    </source>
</reference>
<accession>A0ABV3R9L8</accession>
<dbReference type="EC" id="2.7.7.89" evidence="9"/>
<dbReference type="InterPro" id="IPR023057">
    <property type="entry name" value="GlnE"/>
</dbReference>
<comment type="caution">
    <text evidence="9">The sequence shown here is derived from an EMBL/GenBank/DDBJ whole genome shotgun (WGS) entry which is preliminary data.</text>
</comment>
<keyword evidence="5" id="KW-0460">Magnesium</keyword>
<dbReference type="Proteomes" id="UP001556118">
    <property type="component" value="Unassembled WGS sequence"/>
</dbReference>
<evidence type="ECO:0000256" key="4">
    <source>
        <dbReference type="ARBA" id="ARBA00022840"/>
    </source>
</evidence>
<dbReference type="Pfam" id="PF08335">
    <property type="entry name" value="GlnD_UR_UTase"/>
    <property type="match status" value="2"/>
</dbReference>
<keyword evidence="9" id="KW-0436">Ligase</keyword>
<keyword evidence="6" id="KW-0511">Multifunctional enzyme</keyword>
<name>A0ABV3R9L8_9SPHN</name>
<dbReference type="PANTHER" id="PTHR30621">
    <property type="entry name" value="GLUTAMINE SYNTHETASE ADENYLYLTRANSFERASE"/>
    <property type="match status" value="1"/>
</dbReference>
<evidence type="ECO:0000256" key="6">
    <source>
        <dbReference type="ARBA" id="ARBA00023268"/>
    </source>
</evidence>